<dbReference type="RefSeq" id="WP_025070224.1">
    <property type="nucleotide sequence ID" value="NZ_FUXK01000017.1"/>
</dbReference>
<reference evidence="1 2" key="1">
    <citation type="submission" date="2017-02" db="EMBL/GenBank/DDBJ databases">
        <authorList>
            <person name="Peterson S.W."/>
        </authorList>
    </citation>
    <scope>NUCLEOTIDE SEQUENCE [LARGE SCALE GENOMIC DNA]</scope>
    <source>
        <strain evidence="1 2">ATCC 43324</strain>
    </source>
</reference>
<evidence type="ECO:0000313" key="1">
    <source>
        <dbReference type="EMBL" id="SJZ94649.1"/>
    </source>
</evidence>
<dbReference type="AlphaFoldDB" id="A0A1T4PT84"/>
<proteinExistence type="predicted"/>
<dbReference type="PANTHER" id="PTHR35810:SF1">
    <property type="entry name" value="CYTOPLASMIC PROTEIN"/>
    <property type="match status" value="1"/>
</dbReference>
<dbReference type="Proteomes" id="UP000190065">
    <property type="component" value="Unassembled WGS sequence"/>
</dbReference>
<dbReference type="eggNOG" id="COG3943">
    <property type="taxonomic scope" value="Bacteria"/>
</dbReference>
<name>A0A1T4PT84_9BACT</name>
<gene>
    <name evidence="1" type="ORF">SAMN02745202_01540</name>
</gene>
<organism evidence="1 2">
    <name type="scientific">Segatella oulorum</name>
    <dbReference type="NCBI Taxonomy" id="28136"/>
    <lineage>
        <taxon>Bacteria</taxon>
        <taxon>Pseudomonadati</taxon>
        <taxon>Bacteroidota</taxon>
        <taxon>Bacteroidia</taxon>
        <taxon>Bacteroidales</taxon>
        <taxon>Prevotellaceae</taxon>
        <taxon>Segatella</taxon>
    </lineage>
</organism>
<dbReference type="Pfam" id="PF13310">
    <property type="entry name" value="Virulence_RhuM"/>
    <property type="match status" value="1"/>
</dbReference>
<evidence type="ECO:0000313" key="2">
    <source>
        <dbReference type="Proteomes" id="UP000190065"/>
    </source>
</evidence>
<dbReference type="PIRSF" id="PIRSF015268">
    <property type="entry name" value="Virulence_RhuM"/>
    <property type="match status" value="1"/>
</dbReference>
<dbReference type="EMBL" id="FUXK01000017">
    <property type="protein sequence ID" value="SJZ94649.1"/>
    <property type="molecule type" value="Genomic_DNA"/>
</dbReference>
<dbReference type="STRING" id="28136.SAMN02745202_01540"/>
<dbReference type="InterPro" id="IPR011204">
    <property type="entry name" value="Virulence_RhuM-like"/>
</dbReference>
<sequence length="332" mass="38401">MDSNILLYTTENGDINIQVHYVDGTFWLTQKRMAELFGVDVRTVNEHLKNIFRSGELPHEGTIRNFRIVQTEGSRKVQREVAFYPLDAIISVGYRVNSTQAIHFRQWATKTLNTFITKGYVLDKTRLKQGNQFGHDYFKELLEDIREIRASERRFYQKITDIYTLSIDYDKHAPETQNFFASVQNKLHWAISGQTAAEIIYEKADATQPHMGLTTWRHAPDGKVMKSDVTIAKNYLDQKHMAAINRLVSAYLDLAEDRAEREIPMAMSDWSKLLDDFLLIAGRPLLNSAGSISALEAKLKAECEYETFRRKQDEMYISDFDQEIKRLKGDGI</sequence>
<dbReference type="PANTHER" id="PTHR35810">
    <property type="entry name" value="CYTOPLASMIC PROTEIN-RELATED"/>
    <property type="match status" value="1"/>
</dbReference>
<accession>A0A1T4PT84</accession>
<protein>
    <submittedName>
        <fullName evidence="1">Uncharacterized conserved protein</fullName>
    </submittedName>
</protein>